<dbReference type="RefSeq" id="WP_130965998.1">
    <property type="nucleotide sequence ID" value="NZ_SIXI01000001.1"/>
</dbReference>
<reference evidence="1 2" key="1">
    <citation type="submission" date="2019-02" db="EMBL/GenBank/DDBJ databases">
        <title>Aquabacterium sp. strain KMB7.</title>
        <authorList>
            <person name="Chen W.-M."/>
        </authorList>
    </citation>
    <scope>NUCLEOTIDE SEQUENCE [LARGE SCALE GENOMIC DNA]</scope>
    <source>
        <strain evidence="1 2">KMB7</strain>
    </source>
</reference>
<gene>
    <name evidence="1" type="ORF">EYS42_00935</name>
</gene>
<dbReference type="Proteomes" id="UP000292120">
    <property type="component" value="Unassembled WGS sequence"/>
</dbReference>
<evidence type="ECO:0000313" key="2">
    <source>
        <dbReference type="Proteomes" id="UP000292120"/>
    </source>
</evidence>
<evidence type="ECO:0000313" key="1">
    <source>
        <dbReference type="EMBL" id="TBO34048.1"/>
    </source>
</evidence>
<comment type="caution">
    <text evidence="1">The sequence shown here is derived from an EMBL/GenBank/DDBJ whole genome shotgun (WGS) entry which is preliminary data.</text>
</comment>
<protein>
    <submittedName>
        <fullName evidence="1">Uncharacterized protein</fullName>
    </submittedName>
</protein>
<name>A0A4Q9H223_9BURK</name>
<accession>A0A4Q9H223</accession>
<keyword evidence="2" id="KW-1185">Reference proteome</keyword>
<dbReference type="EMBL" id="SIXI01000001">
    <property type="protein sequence ID" value="TBO34048.1"/>
    <property type="molecule type" value="Genomic_DNA"/>
</dbReference>
<dbReference type="AlphaFoldDB" id="A0A4Q9H223"/>
<proteinExistence type="predicted"/>
<organism evidence="1 2">
    <name type="scientific">Aquabacterium lacunae</name>
    <dbReference type="NCBI Taxonomy" id="2528630"/>
    <lineage>
        <taxon>Bacteria</taxon>
        <taxon>Pseudomonadati</taxon>
        <taxon>Pseudomonadota</taxon>
        <taxon>Betaproteobacteria</taxon>
        <taxon>Burkholderiales</taxon>
        <taxon>Aquabacterium</taxon>
    </lineage>
</organism>
<dbReference type="OrthoDB" id="118834at2"/>
<sequence>MKPTHEDNEYHLIFQDDGPYTLEVFQHGRPFGGLPTKGVHAADIMRLIDPATGKFKKALYFDDHLFKIESYSIHPKLMEIRIHIAP</sequence>